<evidence type="ECO:0000256" key="6">
    <source>
        <dbReference type="SAM" id="Phobius"/>
    </source>
</evidence>
<reference evidence="9 10" key="1">
    <citation type="submission" date="2016-11" db="EMBL/GenBank/DDBJ databases">
        <title>Trade-off between light-utilization and light-protection in marine flavobacteria.</title>
        <authorList>
            <person name="Kumagai Y."/>
        </authorList>
    </citation>
    <scope>NUCLEOTIDE SEQUENCE [LARGE SCALE GENOMIC DNA]</scope>
    <source>
        <strain evidence="9 10">NBRC 107741</strain>
    </source>
</reference>
<protein>
    <recommendedName>
        <fullName evidence="7">RDD domain-containing protein</fullName>
    </recommendedName>
</protein>
<dbReference type="InterPro" id="IPR010432">
    <property type="entry name" value="RDD"/>
</dbReference>
<sequence length="179" mass="20855">MNETPQHAKFWDRVGAYLLDGIIIGFLSFGMNYLNIAYFKSFWIYLLVAVIGLMYKPYFESKYNATLGKLVLNLQVTDWNYNYISFKRALLRSLILILSSLIYIPIHYLAFNNSYMMEATGVFDFSTRLSEVYPLMTLSASMISWIVLADIIVYLVEVNKNQRSLKDFIAKTYVIVKQK</sequence>
<evidence type="ECO:0000259" key="7">
    <source>
        <dbReference type="Pfam" id="PF06271"/>
    </source>
</evidence>
<dbReference type="EMBL" id="MQUB01000001">
    <property type="protein sequence ID" value="PQB05786.1"/>
    <property type="molecule type" value="Genomic_DNA"/>
</dbReference>
<comment type="subcellular location">
    <subcellularLocation>
        <location evidence="1">Cell membrane</location>
        <topology evidence="1">Multi-pass membrane protein</topology>
    </subcellularLocation>
</comment>
<evidence type="ECO:0000256" key="2">
    <source>
        <dbReference type="ARBA" id="ARBA00022475"/>
    </source>
</evidence>
<feature type="transmembrane region" description="Helical" evidence="6">
    <location>
        <begin position="16"/>
        <end position="36"/>
    </location>
</feature>
<keyword evidence="10" id="KW-1185">Reference proteome</keyword>
<keyword evidence="4 6" id="KW-1133">Transmembrane helix</keyword>
<dbReference type="GO" id="GO:0005886">
    <property type="term" value="C:plasma membrane"/>
    <property type="evidence" value="ECO:0007669"/>
    <property type="project" value="UniProtKB-SubCell"/>
</dbReference>
<evidence type="ECO:0000256" key="4">
    <source>
        <dbReference type="ARBA" id="ARBA00022989"/>
    </source>
</evidence>
<evidence type="ECO:0000313" key="8">
    <source>
        <dbReference type="EMBL" id="PQB05768.1"/>
    </source>
</evidence>
<gene>
    <name evidence="8" type="ORF">BST85_13345</name>
    <name evidence="9" type="ORF">BST85_13440</name>
</gene>
<dbReference type="Pfam" id="PF06271">
    <property type="entry name" value="RDD"/>
    <property type="match status" value="1"/>
</dbReference>
<evidence type="ECO:0000256" key="1">
    <source>
        <dbReference type="ARBA" id="ARBA00004651"/>
    </source>
</evidence>
<dbReference type="Proteomes" id="UP000239800">
    <property type="component" value="Unassembled WGS sequence"/>
</dbReference>
<feature type="transmembrane region" description="Helical" evidence="6">
    <location>
        <begin position="89"/>
        <end position="111"/>
    </location>
</feature>
<evidence type="ECO:0000313" key="9">
    <source>
        <dbReference type="EMBL" id="PQB05786.1"/>
    </source>
</evidence>
<dbReference type="AlphaFoldDB" id="A0A2S7KT47"/>
<feature type="transmembrane region" description="Helical" evidence="6">
    <location>
        <begin position="42"/>
        <end position="59"/>
    </location>
</feature>
<dbReference type="InterPro" id="IPR051791">
    <property type="entry name" value="Pra-immunoreactive"/>
</dbReference>
<evidence type="ECO:0000313" key="10">
    <source>
        <dbReference type="Proteomes" id="UP000239800"/>
    </source>
</evidence>
<name>A0A2S7KT47_9FLAO</name>
<dbReference type="PANTHER" id="PTHR36115">
    <property type="entry name" value="PROLINE-RICH ANTIGEN HOMOLOG-RELATED"/>
    <property type="match status" value="1"/>
</dbReference>
<feature type="transmembrane region" description="Helical" evidence="6">
    <location>
        <begin position="131"/>
        <end position="156"/>
    </location>
</feature>
<comment type="caution">
    <text evidence="9">The sequence shown here is derived from an EMBL/GenBank/DDBJ whole genome shotgun (WGS) entry which is preliminary data.</text>
</comment>
<proteinExistence type="predicted"/>
<dbReference type="OrthoDB" id="1143858at2"/>
<dbReference type="PANTHER" id="PTHR36115:SF4">
    <property type="entry name" value="MEMBRANE PROTEIN"/>
    <property type="match status" value="1"/>
</dbReference>
<keyword evidence="5 6" id="KW-0472">Membrane</keyword>
<evidence type="ECO:0000256" key="3">
    <source>
        <dbReference type="ARBA" id="ARBA00022692"/>
    </source>
</evidence>
<keyword evidence="3 6" id="KW-0812">Transmembrane</keyword>
<accession>A0A2S7KT47</accession>
<keyword evidence="2" id="KW-1003">Cell membrane</keyword>
<dbReference type="RefSeq" id="WP_104813718.1">
    <property type="nucleotide sequence ID" value="NZ_MQUB01000001.1"/>
</dbReference>
<feature type="domain" description="RDD" evidence="7">
    <location>
        <begin position="8"/>
        <end position="171"/>
    </location>
</feature>
<dbReference type="EMBL" id="MQUB01000001">
    <property type="protein sequence ID" value="PQB05768.1"/>
    <property type="molecule type" value="Genomic_DNA"/>
</dbReference>
<evidence type="ECO:0000256" key="5">
    <source>
        <dbReference type="ARBA" id="ARBA00023136"/>
    </source>
</evidence>
<organism evidence="9 10">
    <name type="scientific">Aureitalea marina</name>
    <dbReference type="NCBI Taxonomy" id="930804"/>
    <lineage>
        <taxon>Bacteria</taxon>
        <taxon>Pseudomonadati</taxon>
        <taxon>Bacteroidota</taxon>
        <taxon>Flavobacteriia</taxon>
        <taxon>Flavobacteriales</taxon>
        <taxon>Flavobacteriaceae</taxon>
        <taxon>Aureitalea</taxon>
    </lineage>
</organism>